<dbReference type="Gene3D" id="2.40.10.10">
    <property type="entry name" value="Trypsin-like serine proteases"/>
    <property type="match status" value="1"/>
</dbReference>
<keyword evidence="2" id="KW-0732">Signal</keyword>
<dbReference type="SMART" id="SM00020">
    <property type="entry name" value="Tryp_SPc"/>
    <property type="match status" value="1"/>
</dbReference>
<dbReference type="SUPFAM" id="SSF50494">
    <property type="entry name" value="Trypsin-like serine proteases"/>
    <property type="match status" value="1"/>
</dbReference>
<dbReference type="Pfam" id="PF00089">
    <property type="entry name" value="Trypsin"/>
    <property type="match status" value="1"/>
</dbReference>
<reference evidence="4 5" key="1">
    <citation type="submission" date="2024-08" db="EMBL/GenBank/DDBJ databases">
        <authorList>
            <person name="Cucini C."/>
            <person name="Frati F."/>
        </authorList>
    </citation>
    <scope>NUCLEOTIDE SEQUENCE [LARGE SCALE GENOMIC DNA]</scope>
</reference>
<evidence type="ECO:0000313" key="4">
    <source>
        <dbReference type="EMBL" id="CAL8117612.1"/>
    </source>
</evidence>
<keyword evidence="5" id="KW-1185">Reference proteome</keyword>
<dbReference type="InterPro" id="IPR001314">
    <property type="entry name" value="Peptidase_S1A"/>
</dbReference>
<evidence type="ECO:0000259" key="3">
    <source>
        <dbReference type="PROSITE" id="PS50240"/>
    </source>
</evidence>
<evidence type="ECO:0000256" key="1">
    <source>
        <dbReference type="ARBA" id="ARBA00023157"/>
    </source>
</evidence>
<feature type="domain" description="Peptidase S1" evidence="3">
    <location>
        <begin position="90"/>
        <end position="289"/>
    </location>
</feature>
<keyword evidence="1" id="KW-1015">Disulfide bond</keyword>
<dbReference type="PANTHER" id="PTHR24252">
    <property type="entry name" value="ACROSIN-RELATED"/>
    <property type="match status" value="1"/>
</dbReference>
<comment type="caution">
    <text evidence="4">The sequence shown here is derived from an EMBL/GenBank/DDBJ whole genome shotgun (WGS) entry which is preliminary data.</text>
</comment>
<dbReference type="PROSITE" id="PS00134">
    <property type="entry name" value="TRYPSIN_HIS"/>
    <property type="match status" value="1"/>
</dbReference>
<dbReference type="PROSITE" id="PS50240">
    <property type="entry name" value="TRYPSIN_DOM"/>
    <property type="match status" value="1"/>
</dbReference>
<proteinExistence type="predicted"/>
<protein>
    <recommendedName>
        <fullName evidence="3">Peptidase S1 domain-containing protein</fullName>
    </recommendedName>
</protein>
<evidence type="ECO:0000256" key="2">
    <source>
        <dbReference type="SAM" id="SignalP"/>
    </source>
</evidence>
<dbReference type="Proteomes" id="UP001642540">
    <property type="component" value="Unassembled WGS sequence"/>
</dbReference>
<dbReference type="CDD" id="cd00190">
    <property type="entry name" value="Tryp_SPc"/>
    <property type="match status" value="1"/>
</dbReference>
<dbReference type="EMBL" id="CAXLJM020000055">
    <property type="protein sequence ID" value="CAL8117612.1"/>
    <property type="molecule type" value="Genomic_DNA"/>
</dbReference>
<name>A0ABP1R1P3_9HEXA</name>
<dbReference type="InterPro" id="IPR001254">
    <property type="entry name" value="Trypsin_dom"/>
</dbReference>
<dbReference type="InterPro" id="IPR018114">
    <property type="entry name" value="TRYPSIN_HIS"/>
</dbReference>
<accession>A0ABP1R1P3</accession>
<feature type="chain" id="PRO_5045711408" description="Peptidase S1 domain-containing protein" evidence="2">
    <location>
        <begin position="28"/>
        <end position="289"/>
    </location>
</feature>
<organism evidence="4 5">
    <name type="scientific">Orchesella dallaii</name>
    <dbReference type="NCBI Taxonomy" id="48710"/>
    <lineage>
        <taxon>Eukaryota</taxon>
        <taxon>Metazoa</taxon>
        <taxon>Ecdysozoa</taxon>
        <taxon>Arthropoda</taxon>
        <taxon>Hexapoda</taxon>
        <taxon>Collembola</taxon>
        <taxon>Entomobryomorpha</taxon>
        <taxon>Entomobryoidea</taxon>
        <taxon>Orchesellidae</taxon>
        <taxon>Orchesellinae</taxon>
        <taxon>Orchesella</taxon>
    </lineage>
</organism>
<sequence>MTFFHRKILCCGVVLHIIFLTTSLVHSYPQQVDEETTTEPPLSDYAPEGEETPVVFFVDSIAPEYINEPPAIPHIVGDESCQCGKSRERIIGGEDAMINEYPWTALIYAVESPTLKIPYCGGALINNRYILTASHCVDGMLPNKIEVVLREDDIAPKNESSSDYSKVIRIGVERTISHEHYSRLTLDNDIALIRLKAEVPLQIQEFPAATICVAKEGAVLSQGLIATVVGYGATSEAGDLATNLQKAEVRVLDNELCNSTQFHNGKITENMLCADGQGKGPCSGDTVGL</sequence>
<dbReference type="InterPro" id="IPR009003">
    <property type="entry name" value="Peptidase_S1_PA"/>
</dbReference>
<dbReference type="InterPro" id="IPR043504">
    <property type="entry name" value="Peptidase_S1_PA_chymotrypsin"/>
</dbReference>
<dbReference type="PANTHER" id="PTHR24252:SF18">
    <property type="entry name" value="OVOCHYMASE 1"/>
    <property type="match status" value="1"/>
</dbReference>
<evidence type="ECO:0000313" key="5">
    <source>
        <dbReference type="Proteomes" id="UP001642540"/>
    </source>
</evidence>
<feature type="signal peptide" evidence="2">
    <location>
        <begin position="1"/>
        <end position="27"/>
    </location>
</feature>
<gene>
    <name evidence="4" type="ORF">ODALV1_LOCUS17777</name>
</gene>
<dbReference type="PRINTS" id="PR00722">
    <property type="entry name" value="CHYMOTRYPSIN"/>
</dbReference>